<keyword evidence="5" id="KW-1185">Reference proteome</keyword>
<dbReference type="CDD" id="cd01109">
    <property type="entry name" value="HTH_YyaN"/>
    <property type="match status" value="1"/>
</dbReference>
<dbReference type="InterPro" id="IPR009061">
    <property type="entry name" value="DNA-bd_dom_put_sf"/>
</dbReference>
<organism evidence="4 5">
    <name type="scientific">Pseudoduganella rivuli</name>
    <dbReference type="NCBI Taxonomy" id="2666085"/>
    <lineage>
        <taxon>Bacteria</taxon>
        <taxon>Pseudomonadati</taxon>
        <taxon>Pseudomonadota</taxon>
        <taxon>Betaproteobacteria</taxon>
        <taxon>Burkholderiales</taxon>
        <taxon>Oxalobacteraceae</taxon>
        <taxon>Telluria group</taxon>
        <taxon>Pseudoduganella</taxon>
    </lineage>
</organism>
<gene>
    <name evidence="4" type="ORF">GJ700_25435</name>
</gene>
<dbReference type="InterPro" id="IPR000551">
    <property type="entry name" value="MerR-type_HTH_dom"/>
</dbReference>
<dbReference type="GO" id="GO:0003677">
    <property type="term" value="F:DNA binding"/>
    <property type="evidence" value="ECO:0007669"/>
    <property type="project" value="UniProtKB-KW"/>
</dbReference>
<keyword evidence="1 4" id="KW-0238">DNA-binding</keyword>
<dbReference type="PANTHER" id="PTHR30204">
    <property type="entry name" value="REDOX-CYCLING DRUG-SENSING TRANSCRIPTIONAL ACTIVATOR SOXR"/>
    <property type="match status" value="1"/>
</dbReference>
<comment type="caution">
    <text evidence="4">The sequence shown here is derived from an EMBL/GenBank/DDBJ whole genome shotgun (WGS) entry which is preliminary data.</text>
</comment>
<name>A0A7X2LV35_9BURK</name>
<sequence length="154" mass="17383">MESFLGIDEAAKRTGLTAHTLRYYERIRLIAPVPRAPGGQRRYAASDIAWIEFLLRLRTTNMPIGKMLAFAELRSAGDSTVPERRRMLETHLADVLAEIEAMRQAAQALEAKITHYRTLEQSLALHPTIDEGANDERTLSTRVGKITGNRRRGR</sequence>
<dbReference type="InterPro" id="IPR047057">
    <property type="entry name" value="MerR_fam"/>
</dbReference>
<dbReference type="Pfam" id="PF00376">
    <property type="entry name" value="MerR"/>
    <property type="match status" value="1"/>
</dbReference>
<accession>A0A7X2LV35</accession>
<dbReference type="SUPFAM" id="SSF46955">
    <property type="entry name" value="Putative DNA-binding domain"/>
    <property type="match status" value="1"/>
</dbReference>
<dbReference type="Proteomes" id="UP000446768">
    <property type="component" value="Unassembled WGS sequence"/>
</dbReference>
<feature type="coiled-coil region" evidence="2">
    <location>
        <begin position="92"/>
        <end position="119"/>
    </location>
</feature>
<dbReference type="EMBL" id="WKJJ01000018">
    <property type="protein sequence ID" value="MRV75061.1"/>
    <property type="molecule type" value="Genomic_DNA"/>
</dbReference>
<evidence type="ECO:0000259" key="3">
    <source>
        <dbReference type="PROSITE" id="PS50937"/>
    </source>
</evidence>
<dbReference type="Gene3D" id="1.10.1660.10">
    <property type="match status" value="1"/>
</dbReference>
<dbReference type="PANTHER" id="PTHR30204:SF98">
    <property type="entry name" value="HTH-TYPE TRANSCRIPTIONAL REGULATOR ADHR"/>
    <property type="match status" value="1"/>
</dbReference>
<dbReference type="AlphaFoldDB" id="A0A7X2LV35"/>
<dbReference type="GO" id="GO:0003700">
    <property type="term" value="F:DNA-binding transcription factor activity"/>
    <property type="evidence" value="ECO:0007669"/>
    <property type="project" value="InterPro"/>
</dbReference>
<evidence type="ECO:0000256" key="1">
    <source>
        <dbReference type="ARBA" id="ARBA00023125"/>
    </source>
</evidence>
<dbReference type="RefSeq" id="WP_154379259.1">
    <property type="nucleotide sequence ID" value="NZ_WKJJ01000018.1"/>
</dbReference>
<evidence type="ECO:0000313" key="4">
    <source>
        <dbReference type="EMBL" id="MRV75061.1"/>
    </source>
</evidence>
<keyword evidence="2" id="KW-0175">Coiled coil</keyword>
<evidence type="ECO:0000256" key="2">
    <source>
        <dbReference type="SAM" id="Coils"/>
    </source>
</evidence>
<reference evidence="4 5" key="1">
    <citation type="submission" date="2019-11" db="EMBL/GenBank/DDBJ databases">
        <title>Novel species isolated from a subtropical stream in China.</title>
        <authorList>
            <person name="Lu H."/>
        </authorList>
    </citation>
    <scope>NUCLEOTIDE SEQUENCE [LARGE SCALE GENOMIC DNA]</scope>
    <source>
        <strain evidence="4 5">FT92W</strain>
    </source>
</reference>
<proteinExistence type="predicted"/>
<dbReference type="PROSITE" id="PS50937">
    <property type="entry name" value="HTH_MERR_2"/>
    <property type="match status" value="1"/>
</dbReference>
<dbReference type="SMART" id="SM00422">
    <property type="entry name" value="HTH_MERR"/>
    <property type="match status" value="1"/>
</dbReference>
<evidence type="ECO:0000313" key="5">
    <source>
        <dbReference type="Proteomes" id="UP000446768"/>
    </source>
</evidence>
<protein>
    <submittedName>
        <fullName evidence="4">MerR family DNA-binding transcriptional regulator</fullName>
    </submittedName>
</protein>
<feature type="domain" description="HTH merR-type" evidence="3">
    <location>
        <begin position="9"/>
        <end position="73"/>
    </location>
</feature>